<evidence type="ECO:0000313" key="2">
    <source>
        <dbReference type="EMBL" id="KAK3254115.1"/>
    </source>
</evidence>
<keyword evidence="1" id="KW-0732">Signal</keyword>
<dbReference type="Proteomes" id="UP001190700">
    <property type="component" value="Unassembled WGS sequence"/>
</dbReference>
<protein>
    <submittedName>
        <fullName evidence="2">Uncharacterized protein</fullName>
    </submittedName>
</protein>
<feature type="signal peptide" evidence="1">
    <location>
        <begin position="1"/>
        <end position="16"/>
    </location>
</feature>
<evidence type="ECO:0000313" key="3">
    <source>
        <dbReference type="Proteomes" id="UP001190700"/>
    </source>
</evidence>
<sequence length="109" mass="12879">MVIFWVMSVWITITCATLVREMLGKEAEHDILIQWVMAMLADNLFFQVLKAVTISQGLKAIMIRIRDRSDREGSVIAWYEEYISRHLNLKFMRDREDAYDIEYDALGIF</sequence>
<name>A0AAE0CHR3_9CHLO</name>
<feature type="chain" id="PRO_5041966338" evidence="1">
    <location>
        <begin position="17"/>
        <end position="109"/>
    </location>
</feature>
<dbReference type="EMBL" id="LGRX02024127">
    <property type="protein sequence ID" value="KAK3254115.1"/>
    <property type="molecule type" value="Genomic_DNA"/>
</dbReference>
<evidence type="ECO:0000256" key="1">
    <source>
        <dbReference type="SAM" id="SignalP"/>
    </source>
</evidence>
<keyword evidence="3" id="KW-1185">Reference proteome</keyword>
<organism evidence="2 3">
    <name type="scientific">Cymbomonas tetramitiformis</name>
    <dbReference type="NCBI Taxonomy" id="36881"/>
    <lineage>
        <taxon>Eukaryota</taxon>
        <taxon>Viridiplantae</taxon>
        <taxon>Chlorophyta</taxon>
        <taxon>Pyramimonadophyceae</taxon>
        <taxon>Pyramimonadales</taxon>
        <taxon>Pyramimonadaceae</taxon>
        <taxon>Cymbomonas</taxon>
    </lineage>
</organism>
<reference evidence="2 3" key="1">
    <citation type="journal article" date="2015" name="Genome Biol. Evol.">
        <title>Comparative Genomics of a Bacterivorous Green Alga Reveals Evolutionary Causalities and Consequences of Phago-Mixotrophic Mode of Nutrition.</title>
        <authorList>
            <person name="Burns J.A."/>
            <person name="Paasch A."/>
            <person name="Narechania A."/>
            <person name="Kim E."/>
        </authorList>
    </citation>
    <scope>NUCLEOTIDE SEQUENCE [LARGE SCALE GENOMIC DNA]</scope>
    <source>
        <strain evidence="2 3">PLY_AMNH</strain>
    </source>
</reference>
<gene>
    <name evidence="2" type="ORF">CYMTET_36660</name>
</gene>
<accession>A0AAE0CHR3</accession>
<proteinExistence type="predicted"/>
<comment type="caution">
    <text evidence="2">The sequence shown here is derived from an EMBL/GenBank/DDBJ whole genome shotgun (WGS) entry which is preliminary data.</text>
</comment>
<dbReference type="AlphaFoldDB" id="A0AAE0CHR3"/>